<evidence type="ECO:0000313" key="2">
    <source>
        <dbReference type="EMBL" id="HIZ85076.1"/>
    </source>
</evidence>
<organism evidence="2 3">
    <name type="scientific">Candidatus Coprenecus stercoravium</name>
    <dbReference type="NCBI Taxonomy" id="2840735"/>
    <lineage>
        <taxon>Bacteria</taxon>
        <taxon>Pseudomonadati</taxon>
        <taxon>Bacteroidota</taxon>
        <taxon>Bacteroidia</taxon>
        <taxon>Bacteroidales</taxon>
        <taxon>Rikenellaceae</taxon>
        <taxon>Rikenellaceae incertae sedis</taxon>
        <taxon>Candidatus Coprenecus</taxon>
    </lineage>
</organism>
<evidence type="ECO:0000313" key="3">
    <source>
        <dbReference type="Proteomes" id="UP000824115"/>
    </source>
</evidence>
<keyword evidence="1" id="KW-0732">Signal</keyword>
<comment type="caution">
    <text evidence="2">The sequence shown here is derived from an EMBL/GenBank/DDBJ whole genome shotgun (WGS) entry which is preliminary data.</text>
</comment>
<sequence>MKTYRKLIIASVMLAGAFQAHAQLTPDYAYNALLFSSHYYDGTARSVGMGNAMTALGGDLGALSYNPAASGIYRYSEITITPSVYSTNAGTTLLGNTDKSGISRFSLSNVGWVSSFDTGLSRGLRNFNLSITANQTNNLAFRSSGRGTQNSSSYLGYLSASMPEGINPESMTMPEGNYERPFYNASATWDQILAWNTGMTDSLVGNNGFVGASENISSEGQFYVPGTLVQNYRKERTGYVEDIVLNASGNVDNIFFFGVNVTLQSIWANEYIAYSETAGNPSLFETGFTDFTREYRMTTSGFGVNVGAGIIVRPVAGLTIGASVTTPTWMYLNESWMQSMNGYTAMYGSSYVESPVGENSYRVTSPFRWNVGIGYTVGGWLAIDVDYERTDYSGIRIKDRYNDTDLYSFENEYISKTYKSVNNVRAGIEAWPHPQVALRAGYNYYGSPEAGIDNQWHYASAGIGFRTASGFFIDAAWQQQCNKTSLDFLLYDSYDNLASPQVNERFFSWKILLTLGWRF</sequence>
<protein>
    <recommendedName>
        <fullName evidence="4">Membrane protein involved in aromatic hydrocarbon degradation</fullName>
    </recommendedName>
</protein>
<accession>A0A9D2GN56</accession>
<evidence type="ECO:0008006" key="4">
    <source>
        <dbReference type="Google" id="ProtNLM"/>
    </source>
</evidence>
<proteinExistence type="predicted"/>
<dbReference type="EMBL" id="DXAW01000026">
    <property type="protein sequence ID" value="HIZ85076.1"/>
    <property type="molecule type" value="Genomic_DNA"/>
</dbReference>
<gene>
    <name evidence="2" type="ORF">IAC04_01105</name>
</gene>
<dbReference type="Proteomes" id="UP000824115">
    <property type="component" value="Unassembled WGS sequence"/>
</dbReference>
<evidence type="ECO:0000256" key="1">
    <source>
        <dbReference type="SAM" id="SignalP"/>
    </source>
</evidence>
<reference evidence="2" key="1">
    <citation type="journal article" date="2021" name="PeerJ">
        <title>Extensive microbial diversity within the chicken gut microbiome revealed by metagenomics and culture.</title>
        <authorList>
            <person name="Gilroy R."/>
            <person name="Ravi A."/>
            <person name="Getino M."/>
            <person name="Pursley I."/>
            <person name="Horton D.L."/>
            <person name="Alikhan N.F."/>
            <person name="Baker D."/>
            <person name="Gharbi K."/>
            <person name="Hall N."/>
            <person name="Watson M."/>
            <person name="Adriaenssens E.M."/>
            <person name="Foster-Nyarko E."/>
            <person name="Jarju S."/>
            <person name="Secka A."/>
            <person name="Antonio M."/>
            <person name="Oren A."/>
            <person name="Chaudhuri R.R."/>
            <person name="La Ragione R."/>
            <person name="Hildebrand F."/>
            <person name="Pallen M.J."/>
        </authorList>
    </citation>
    <scope>NUCLEOTIDE SEQUENCE</scope>
    <source>
        <strain evidence="2">Gambia16-554</strain>
    </source>
</reference>
<feature type="chain" id="PRO_5038570201" description="Membrane protein involved in aromatic hydrocarbon degradation" evidence="1">
    <location>
        <begin position="23"/>
        <end position="519"/>
    </location>
</feature>
<reference evidence="2" key="2">
    <citation type="submission" date="2021-04" db="EMBL/GenBank/DDBJ databases">
        <authorList>
            <person name="Gilroy R."/>
        </authorList>
    </citation>
    <scope>NUCLEOTIDE SEQUENCE</scope>
    <source>
        <strain evidence="2">Gambia16-554</strain>
    </source>
</reference>
<feature type="signal peptide" evidence="1">
    <location>
        <begin position="1"/>
        <end position="22"/>
    </location>
</feature>
<dbReference type="Gene3D" id="2.40.160.60">
    <property type="entry name" value="Outer membrane protein transport protein (OMPP1/FadL/TodX)"/>
    <property type="match status" value="2"/>
</dbReference>
<name>A0A9D2GN56_9BACT</name>
<dbReference type="SUPFAM" id="SSF56935">
    <property type="entry name" value="Porins"/>
    <property type="match status" value="1"/>
</dbReference>
<dbReference type="AlphaFoldDB" id="A0A9D2GN56"/>